<comment type="catalytic activity">
    <reaction evidence="14">
        <text>[molybdopterin-synthase sulfur-carrier protein]-C-terminal Gly-Gly + ATP + H(+) = [molybdopterin-synthase sulfur-carrier protein]-C-terminal Gly-Gly-AMP + diphosphate</text>
        <dbReference type="Rhea" id="RHEA:43616"/>
        <dbReference type="Rhea" id="RHEA-COMP:12159"/>
        <dbReference type="Rhea" id="RHEA-COMP:12202"/>
        <dbReference type="ChEBI" id="CHEBI:15378"/>
        <dbReference type="ChEBI" id="CHEBI:30616"/>
        <dbReference type="ChEBI" id="CHEBI:33019"/>
        <dbReference type="ChEBI" id="CHEBI:90618"/>
        <dbReference type="ChEBI" id="CHEBI:90778"/>
        <dbReference type="EC" id="2.7.7.80"/>
    </reaction>
</comment>
<keyword evidence="5" id="KW-0548">Nucleotidyltransferase</keyword>
<evidence type="ECO:0000256" key="9">
    <source>
        <dbReference type="ARBA" id="ARBA00022833"/>
    </source>
</evidence>
<dbReference type="GO" id="GO:0005524">
    <property type="term" value="F:ATP binding"/>
    <property type="evidence" value="ECO:0007669"/>
    <property type="project" value="UniProtKB-KW"/>
</dbReference>
<dbReference type="PANTHER" id="PTHR10953">
    <property type="entry name" value="UBIQUITIN-ACTIVATING ENZYME E1"/>
    <property type="match status" value="1"/>
</dbReference>
<feature type="active site" description="Glycyl thioester intermediate; for adenylyltransferase activity" evidence="14">
    <location>
        <position position="279"/>
    </location>
</feature>
<feature type="binding site" evidence="14">
    <location>
        <position position="150"/>
    </location>
    <ligand>
        <name>ATP</name>
        <dbReference type="ChEBI" id="CHEBI:30616"/>
    </ligand>
</feature>
<keyword evidence="11 14" id="KW-0501">Molybdenum cofactor biosynthesis</keyword>
<keyword evidence="12 14" id="KW-0511">Multifunctional enzyme</keyword>
<feature type="region of interest" description="Disordered" evidence="16">
    <location>
        <begin position="473"/>
        <end position="503"/>
    </location>
</feature>
<dbReference type="Pfam" id="PF00899">
    <property type="entry name" value="ThiF"/>
    <property type="match status" value="1"/>
</dbReference>
<feature type="binding site" evidence="14">
    <location>
        <position position="359"/>
    </location>
    <ligand>
        <name>Zn(2+)</name>
        <dbReference type="ChEBI" id="CHEBI:29105"/>
    </ligand>
</feature>
<keyword evidence="7 14" id="KW-0547">Nucleotide-binding</keyword>
<evidence type="ECO:0000256" key="2">
    <source>
        <dbReference type="ARBA" id="ARBA00022490"/>
    </source>
</evidence>
<dbReference type="SUPFAM" id="SSF69572">
    <property type="entry name" value="Activating enzymes of the ubiquitin-like proteins"/>
    <property type="match status" value="1"/>
</dbReference>
<feature type="coiled-coil region" evidence="15">
    <location>
        <begin position="8"/>
        <end position="45"/>
    </location>
</feature>
<dbReference type="GO" id="GO:0061605">
    <property type="term" value="F:molybdopterin-synthase adenylyltransferase activity"/>
    <property type="evidence" value="ECO:0007669"/>
    <property type="project" value="UniProtKB-EC"/>
</dbReference>
<evidence type="ECO:0000256" key="11">
    <source>
        <dbReference type="ARBA" id="ARBA00023150"/>
    </source>
</evidence>
<dbReference type="GO" id="GO:0005829">
    <property type="term" value="C:cytosol"/>
    <property type="evidence" value="ECO:0007669"/>
    <property type="project" value="UniProtKB-SubCell"/>
</dbReference>
<dbReference type="GO" id="GO:0061604">
    <property type="term" value="F:molybdopterin-synthase sulfurtransferase activity"/>
    <property type="evidence" value="ECO:0007669"/>
    <property type="project" value="UniProtKB-EC"/>
</dbReference>
<dbReference type="PROSITE" id="PS50206">
    <property type="entry name" value="RHODANESE_3"/>
    <property type="match status" value="1"/>
</dbReference>
<dbReference type="Gene3D" id="3.40.50.720">
    <property type="entry name" value="NAD(P)-binding Rossmann-like Domain"/>
    <property type="match status" value="1"/>
</dbReference>
<evidence type="ECO:0000256" key="1">
    <source>
        <dbReference type="ARBA" id="ARBA00004514"/>
    </source>
</evidence>
<dbReference type="GO" id="GO:0032447">
    <property type="term" value="P:protein urmylation"/>
    <property type="evidence" value="ECO:0007669"/>
    <property type="project" value="TreeGrafter"/>
</dbReference>
<evidence type="ECO:0000256" key="7">
    <source>
        <dbReference type="ARBA" id="ARBA00022741"/>
    </source>
</evidence>
<dbReference type="AlphaFoldDB" id="A0A2T3AD95"/>
<dbReference type="InterPro" id="IPR028885">
    <property type="entry name" value="MOCS3/Uba4"/>
</dbReference>
<organism evidence="18 19">
    <name type="scientific">Coniella lustricola</name>
    <dbReference type="NCBI Taxonomy" id="2025994"/>
    <lineage>
        <taxon>Eukaryota</taxon>
        <taxon>Fungi</taxon>
        <taxon>Dikarya</taxon>
        <taxon>Ascomycota</taxon>
        <taxon>Pezizomycotina</taxon>
        <taxon>Sordariomycetes</taxon>
        <taxon>Sordariomycetidae</taxon>
        <taxon>Diaporthales</taxon>
        <taxon>Schizoparmaceae</taxon>
        <taxon>Coniella</taxon>
    </lineage>
</organism>
<evidence type="ECO:0000256" key="4">
    <source>
        <dbReference type="ARBA" id="ARBA00022694"/>
    </source>
</evidence>
<evidence type="ECO:0000256" key="8">
    <source>
        <dbReference type="ARBA" id="ARBA00022786"/>
    </source>
</evidence>
<dbReference type="UniPathway" id="UPA00988"/>
<proteinExistence type="inferred from homology"/>
<comment type="subcellular location">
    <subcellularLocation>
        <location evidence="1">Cytoplasm</location>
        <location evidence="1">Cytosol</location>
    </subcellularLocation>
</comment>
<dbReference type="EC" id="2.8.1.11" evidence="14"/>
<keyword evidence="2 14" id="KW-0963">Cytoplasm</keyword>
<keyword evidence="9 14" id="KW-0862">Zinc</keyword>
<comment type="similarity">
    <text evidence="14">In the N-terminal section; belongs to the HesA/MoeB/ThiF family. UBA4 subfamily.</text>
</comment>
<reference evidence="18 19" key="1">
    <citation type="journal article" date="2018" name="Mycol. Prog.">
        <title>Coniella lustricola, a new species from submerged detritus.</title>
        <authorList>
            <person name="Raudabaugh D.B."/>
            <person name="Iturriaga T."/>
            <person name="Carver A."/>
            <person name="Mondo S."/>
            <person name="Pangilinan J."/>
            <person name="Lipzen A."/>
            <person name="He G."/>
            <person name="Amirebrahimi M."/>
            <person name="Grigoriev I.V."/>
            <person name="Miller A.N."/>
        </authorList>
    </citation>
    <scope>NUCLEOTIDE SEQUENCE [LARGE SCALE GENOMIC DNA]</scope>
    <source>
        <strain evidence="18 19">B22-T-1</strain>
    </source>
</reference>
<evidence type="ECO:0000256" key="15">
    <source>
        <dbReference type="SAM" id="Coils"/>
    </source>
</evidence>
<evidence type="ECO:0000313" key="19">
    <source>
        <dbReference type="Proteomes" id="UP000241462"/>
    </source>
</evidence>
<evidence type="ECO:0000256" key="3">
    <source>
        <dbReference type="ARBA" id="ARBA00022679"/>
    </source>
</evidence>
<comment type="pathway">
    <text evidence="14">tRNA modification; 5-methoxycarbonylmethyl-2-thiouridine-tRNA biosynthesis.</text>
</comment>
<comment type="function">
    <text evidence="13">Plays a central role in 2-thiolation of mcm(5)S(2)U at tRNA wobble positions of cytosolic tRNA(Lys), tRNA(Glu) and tRNA(Gln). Also essential during biosynthesis of the molybdenum cofactor. Acts by mediating the C-terminal thiocarboxylation of sulfur carriers urm1 and mocs2a. Its N-terminus first activates urm1 and mocs2a as acyl-adenylates (-COAMP), then the persulfide sulfur on the catalytic cysteine is transferred to urm1 and mocs2a to form thiocarboxylation (-COSH) of their C-terminus. The reaction probably involves hydrogen sulfide that is generated from the persulfide intermediate and that acts as a nucleophile towards urm1 and mocs2a. Subsequently, a transient disulfide bond is formed. Does not use thiosulfate as sulfur donor; nfs1 probably acting as a sulfur donor for thiocarboxylation reactions.</text>
</comment>
<dbReference type="Gene3D" id="3.40.250.10">
    <property type="entry name" value="Rhodanese-like domain"/>
    <property type="match status" value="1"/>
</dbReference>
<dbReference type="GO" id="GO:0002143">
    <property type="term" value="P:tRNA wobble position uridine thiolation"/>
    <property type="evidence" value="ECO:0007669"/>
    <property type="project" value="InterPro"/>
</dbReference>
<dbReference type="Proteomes" id="UP000241462">
    <property type="component" value="Unassembled WGS sequence"/>
</dbReference>
<feature type="binding site" evidence="14">
    <location>
        <position position="105"/>
    </location>
    <ligand>
        <name>ATP</name>
        <dbReference type="ChEBI" id="CHEBI:30616"/>
    </ligand>
</feature>
<dbReference type="GO" id="GO:0042292">
    <property type="term" value="F:URM1 activating enzyme activity"/>
    <property type="evidence" value="ECO:0007669"/>
    <property type="project" value="TreeGrafter"/>
</dbReference>
<feature type="domain" description="Rhodanese" evidence="17">
    <location>
        <begin position="437"/>
        <end position="571"/>
    </location>
</feature>
<feature type="binding site" evidence="14">
    <location>
        <position position="262"/>
    </location>
    <ligand>
        <name>Zn(2+)</name>
        <dbReference type="ChEBI" id="CHEBI:29105"/>
    </ligand>
</feature>
<evidence type="ECO:0000256" key="13">
    <source>
        <dbReference type="ARBA" id="ARBA00043893"/>
    </source>
</evidence>
<dbReference type="GO" id="GO:0004792">
    <property type="term" value="F:thiosulfate-cyanide sulfurtransferase activity"/>
    <property type="evidence" value="ECO:0007669"/>
    <property type="project" value="TreeGrafter"/>
</dbReference>
<dbReference type="EC" id="2.7.7.80" evidence="14"/>
<dbReference type="EMBL" id="KZ678408">
    <property type="protein sequence ID" value="PSR92264.1"/>
    <property type="molecule type" value="Genomic_DNA"/>
</dbReference>
<dbReference type="SMART" id="SM00450">
    <property type="entry name" value="RHOD"/>
    <property type="match status" value="1"/>
</dbReference>
<evidence type="ECO:0000256" key="6">
    <source>
        <dbReference type="ARBA" id="ARBA00022723"/>
    </source>
</evidence>
<evidence type="ECO:0000256" key="16">
    <source>
        <dbReference type="SAM" id="MobiDB-lite"/>
    </source>
</evidence>
<evidence type="ECO:0000256" key="12">
    <source>
        <dbReference type="ARBA" id="ARBA00023268"/>
    </source>
</evidence>
<dbReference type="GO" id="GO:0046872">
    <property type="term" value="F:metal ion binding"/>
    <property type="evidence" value="ECO:0007669"/>
    <property type="project" value="UniProtKB-KW"/>
</dbReference>
<keyword evidence="15" id="KW-0175">Coiled coil</keyword>
<evidence type="ECO:0000256" key="10">
    <source>
        <dbReference type="ARBA" id="ARBA00022840"/>
    </source>
</evidence>
<dbReference type="CDD" id="cd00757">
    <property type="entry name" value="ThiF_MoeB_HesA_family"/>
    <property type="match status" value="1"/>
</dbReference>
<dbReference type="FunFam" id="3.40.50.720:FF:000033">
    <property type="entry name" value="Adenylyltransferase and sulfurtransferase MOCS3"/>
    <property type="match status" value="1"/>
</dbReference>
<feature type="binding site" evidence="14">
    <location>
        <begin position="133"/>
        <end position="137"/>
    </location>
    <ligand>
        <name>ATP</name>
        <dbReference type="ChEBI" id="CHEBI:30616"/>
    </ligand>
</feature>
<dbReference type="SUPFAM" id="SSF52821">
    <property type="entry name" value="Rhodanese/Cell cycle control phosphatase"/>
    <property type="match status" value="1"/>
</dbReference>
<sequence>MKPSKVRAAQLRERICKAENELQALKEQLAEVEAAEEANEGLQLQAELQDKSATEQSSEAEAAWKWPLEAQEYERYGRQLILPHVGIQGQLRLKACRVLIVGAGGLGCPAAAYLAGAGVGTLGVVDGDVVEPSNLHRQIAHGTSRVGLLKVDSLIAYCKELNPFPIYKPHRHHLTPENAQVIVGQYDIVLDCTDHPTSRYLISDICVLLQKSLVSASALRTDGQLILLNTPPTAQGVLSIPSSPSNSNPSSSSLPPAAAPPCYRCVFPTPPPPEAVVSCGEGGVLGPVVGVMGVLQALEAIKVIATGLHLPSTFSPFSSSSSIPQPPQPTLLLFSGNTPGTPTFRSIRMRTRRQTCFACGEDSKIRLTLAGLASGSLDYVAFCGGAGTVPVKLLADEQRVSARDFYANNISNSKAEKGQAEEGADEGKGEGKIETVSCKQHILLDVRERELFDVASIAGAVNVPYSMIQTTMRRRKAKNKQNNAEAQMQKQDSDNKKFDNEEEANWEDWIPASLKTDDQKKPIYVVCRVGNDSQLVAKRLLELGLGANGRWIGDIKGGMRAWRNEVDATLPFL</sequence>
<feature type="binding site" evidence="14">
    <location>
        <position position="356"/>
    </location>
    <ligand>
        <name>Zn(2+)</name>
        <dbReference type="ChEBI" id="CHEBI:29105"/>
    </ligand>
</feature>
<dbReference type="OrthoDB" id="10261062at2759"/>
<dbReference type="InterPro" id="IPR045886">
    <property type="entry name" value="ThiF/MoeB/HesA"/>
</dbReference>
<comment type="catalytic activity">
    <reaction evidence="14">
        <text>[molybdopterin-synthase sulfur-carrier protein]-C-terminal Gly-Gly-AMP + S-sulfanyl-L-cysteinyl-[cysteine desulfurase] + AH2 = [molybdopterin-synthase sulfur-carrier protein]-C-terminal-Gly-aminoethanethioate + L-cysteinyl-[cysteine desulfurase] + A + AMP + 2 H(+)</text>
        <dbReference type="Rhea" id="RHEA:48612"/>
        <dbReference type="Rhea" id="RHEA-COMP:12157"/>
        <dbReference type="Rhea" id="RHEA-COMP:12158"/>
        <dbReference type="Rhea" id="RHEA-COMP:12159"/>
        <dbReference type="Rhea" id="RHEA-COMP:19907"/>
        <dbReference type="ChEBI" id="CHEBI:13193"/>
        <dbReference type="ChEBI" id="CHEBI:15378"/>
        <dbReference type="ChEBI" id="CHEBI:17499"/>
        <dbReference type="ChEBI" id="CHEBI:29950"/>
        <dbReference type="ChEBI" id="CHEBI:61963"/>
        <dbReference type="ChEBI" id="CHEBI:90618"/>
        <dbReference type="ChEBI" id="CHEBI:232372"/>
        <dbReference type="ChEBI" id="CHEBI:456215"/>
        <dbReference type="EC" id="2.8.1.11"/>
    </reaction>
</comment>
<evidence type="ECO:0000256" key="5">
    <source>
        <dbReference type="ARBA" id="ARBA00022695"/>
    </source>
</evidence>
<name>A0A2T3AD95_9PEZI</name>
<keyword evidence="8" id="KW-0833">Ubl conjugation pathway</keyword>
<dbReference type="InterPro" id="IPR035985">
    <property type="entry name" value="Ubiquitin-activating_enz"/>
</dbReference>
<dbReference type="InParanoid" id="A0A2T3AD95"/>
<feature type="active site" description="Cysteine persulfide intermediate; for sulfurtransferase activity" evidence="14">
    <location>
        <position position="527"/>
    </location>
</feature>
<feature type="binding site" evidence="14">
    <location>
        <position position="126"/>
    </location>
    <ligand>
        <name>ATP</name>
        <dbReference type="ChEBI" id="CHEBI:30616"/>
    </ligand>
</feature>
<evidence type="ECO:0000313" key="18">
    <source>
        <dbReference type="EMBL" id="PSR92264.1"/>
    </source>
</evidence>
<dbReference type="STRING" id="2025994.A0A2T3AD95"/>
<dbReference type="PANTHER" id="PTHR10953:SF102">
    <property type="entry name" value="ADENYLYLTRANSFERASE AND SULFURTRANSFERASE MOCS3"/>
    <property type="match status" value="1"/>
</dbReference>
<feature type="binding site" evidence="14">
    <location>
        <begin position="194"/>
        <end position="195"/>
    </location>
    <ligand>
        <name>ATP</name>
        <dbReference type="ChEBI" id="CHEBI:30616"/>
    </ligand>
</feature>
<comment type="cofactor">
    <cofactor evidence="14">
        <name>Zn(2+)</name>
        <dbReference type="ChEBI" id="CHEBI:29105"/>
    </cofactor>
    <text evidence="14">Binds 1 zinc ion per subunit.</text>
</comment>
<dbReference type="FunCoup" id="A0A2T3AD95">
    <property type="interactions" value="815"/>
</dbReference>
<dbReference type="InterPro" id="IPR000594">
    <property type="entry name" value="ThiF_NAD_FAD-bd"/>
</dbReference>
<keyword evidence="4 14" id="KW-0819">tRNA processing</keyword>
<dbReference type="HAMAP" id="MF_03049">
    <property type="entry name" value="MOCS3_Uba4"/>
    <property type="match status" value="1"/>
</dbReference>
<keyword evidence="3 14" id="KW-0808">Transferase</keyword>
<keyword evidence="6 14" id="KW-0479">Metal-binding</keyword>
<comment type="pathway">
    <text evidence="14">Cofactor biosynthesis; molybdopterin biosynthesis.</text>
</comment>
<feature type="binding site" evidence="14">
    <location>
        <position position="265"/>
    </location>
    <ligand>
        <name>Zn(2+)</name>
        <dbReference type="ChEBI" id="CHEBI:29105"/>
    </ligand>
</feature>
<dbReference type="InterPro" id="IPR036873">
    <property type="entry name" value="Rhodanese-like_dom_sf"/>
</dbReference>
<keyword evidence="19" id="KW-1185">Reference proteome</keyword>
<dbReference type="InterPro" id="IPR001763">
    <property type="entry name" value="Rhodanese-like_dom"/>
</dbReference>
<evidence type="ECO:0000256" key="14">
    <source>
        <dbReference type="HAMAP-Rule" id="MF_03049"/>
    </source>
</evidence>
<comment type="function">
    <text evidence="14">Plays a central role in 2-thiolation of mcm(5)S(2)U at tRNA wobble positions of cytosolic tRNA(Lys), tRNA(Glu) and tRNA(Gln). Also essential during biosynthesis of the molybdenum cofactor. Acts by mediating the C-terminal thiocarboxylation of sulfur carriers urm1 and MOCS2A. Its N-terminus first activates urm1 and MOCS2A as acyl-adenylates (-COAMP), then the persulfide sulfur on the catalytic cysteine is transferred to urm1 and MOCS2A to form thiocarboxylation (-COSH) of their C-terminus. The reaction probably involves hydrogen sulfide that is generated from the persulfide intermediate and that acts as nucleophile towards urm1 and MOCS2A. Subsequently, a transient disulfide bond is formed. Does not use thiosulfate as sulfur donor; nfs1 probably acting as a sulfur donor for thiocarboxylation reactions.</text>
</comment>
<dbReference type="GO" id="GO:0006777">
    <property type="term" value="P:Mo-molybdopterin cofactor biosynthetic process"/>
    <property type="evidence" value="ECO:0007669"/>
    <property type="project" value="UniProtKB-UniRule"/>
</dbReference>
<accession>A0A2T3AD95</accession>
<evidence type="ECO:0000259" key="17">
    <source>
        <dbReference type="PROSITE" id="PS50206"/>
    </source>
</evidence>
<protein>
    <recommendedName>
        <fullName evidence="14">Adenylyltransferase and sulfurtransferase uba4</fullName>
    </recommendedName>
    <alternativeName>
        <fullName evidence="14">Common component for nitrate reductase and xanthine dehydrogenase protein F</fullName>
    </alternativeName>
    <alternativeName>
        <fullName evidence="14">Ubiquitin-like protein activator 4</fullName>
    </alternativeName>
    <domain>
        <recommendedName>
            <fullName evidence="14">Molybdopterin-synthase adenylyltransferase</fullName>
            <ecNumber evidence="14">2.7.7.80</ecNumber>
        </recommendedName>
        <alternativeName>
            <fullName evidence="14">Adenylyltransferase uba4</fullName>
        </alternativeName>
        <alternativeName>
            <fullName evidence="14">Sulfur carrier protein MOCS2A adenylyltransferase</fullName>
        </alternativeName>
    </domain>
    <domain>
        <recommendedName>
            <fullName evidence="14">Molybdopterin-synthase sulfurtransferase</fullName>
            <ecNumber evidence="14">2.8.1.11</ecNumber>
        </recommendedName>
        <alternativeName>
            <fullName evidence="14">Sulfurtransferase uba4</fullName>
        </alternativeName>
        <alternativeName>
            <fullName evidence="14">Sulfur carrier protein MOCS2A sulfurtransferase</fullName>
        </alternativeName>
    </domain>
</protein>
<dbReference type="UniPathway" id="UPA00344"/>
<keyword evidence="10 14" id="KW-0067">ATP-binding</keyword>
<feature type="compositionally biased region" description="Polar residues" evidence="16">
    <location>
        <begin position="480"/>
        <end position="490"/>
    </location>
</feature>
<gene>
    <name evidence="14" type="primary">uba4</name>
    <name evidence="14" type="synonym">cnxF</name>
    <name evidence="18" type="ORF">BD289DRAFT_472967</name>
</gene>
<dbReference type="Pfam" id="PF00581">
    <property type="entry name" value="Rhodanese"/>
    <property type="match status" value="1"/>
</dbReference>